<reference evidence="1" key="2">
    <citation type="journal article" date="2015" name="Data Brief">
        <title>Shoot transcriptome of the giant reed, Arundo donax.</title>
        <authorList>
            <person name="Barrero R.A."/>
            <person name="Guerrero F.D."/>
            <person name="Moolhuijzen P."/>
            <person name="Goolsby J.A."/>
            <person name="Tidwell J."/>
            <person name="Bellgard S.E."/>
            <person name="Bellgard M.I."/>
        </authorList>
    </citation>
    <scope>NUCLEOTIDE SEQUENCE</scope>
    <source>
        <tissue evidence="1">Shoot tissue taken approximately 20 cm above the soil surface</tissue>
    </source>
</reference>
<sequence length="110" mass="11324">MAANPTSGFYPYFQYSPVSAAAAGYNMAQYPQLYQYTAAATTTAATLTAVAGGLQQYGGAVALTPNSIAQAGMTMSPTAPTLPAPTAQYQYSRLIPSHLAAAPDQRPSVA</sequence>
<organism evidence="1">
    <name type="scientific">Arundo donax</name>
    <name type="common">Giant reed</name>
    <name type="synonym">Donax arundinaceus</name>
    <dbReference type="NCBI Taxonomy" id="35708"/>
    <lineage>
        <taxon>Eukaryota</taxon>
        <taxon>Viridiplantae</taxon>
        <taxon>Streptophyta</taxon>
        <taxon>Embryophyta</taxon>
        <taxon>Tracheophyta</taxon>
        <taxon>Spermatophyta</taxon>
        <taxon>Magnoliopsida</taxon>
        <taxon>Liliopsida</taxon>
        <taxon>Poales</taxon>
        <taxon>Poaceae</taxon>
        <taxon>PACMAD clade</taxon>
        <taxon>Arundinoideae</taxon>
        <taxon>Arundineae</taxon>
        <taxon>Arundo</taxon>
    </lineage>
</organism>
<proteinExistence type="predicted"/>
<evidence type="ECO:0000313" key="1">
    <source>
        <dbReference type="EMBL" id="JAD93513.1"/>
    </source>
</evidence>
<name>A0A0A9E3B7_ARUDO</name>
<dbReference type="EMBL" id="GBRH01204382">
    <property type="protein sequence ID" value="JAD93513.1"/>
    <property type="molecule type" value="Transcribed_RNA"/>
</dbReference>
<dbReference type="AlphaFoldDB" id="A0A0A9E3B7"/>
<reference evidence="1" key="1">
    <citation type="submission" date="2014-09" db="EMBL/GenBank/DDBJ databases">
        <authorList>
            <person name="Magalhaes I.L.F."/>
            <person name="Oliveira U."/>
            <person name="Santos F.R."/>
            <person name="Vidigal T.H.D.A."/>
            <person name="Brescovit A.D."/>
            <person name="Santos A.J."/>
        </authorList>
    </citation>
    <scope>NUCLEOTIDE SEQUENCE</scope>
    <source>
        <tissue evidence="1">Shoot tissue taken approximately 20 cm above the soil surface</tissue>
    </source>
</reference>
<accession>A0A0A9E3B7</accession>
<protein>
    <submittedName>
        <fullName evidence="1">Uncharacterized protein</fullName>
    </submittedName>
</protein>